<feature type="signal peptide" evidence="4">
    <location>
        <begin position="1"/>
        <end position="26"/>
    </location>
</feature>
<keyword evidence="4" id="KW-0732">Signal</keyword>
<dbReference type="PRINTS" id="PR00110">
    <property type="entry name" value="ALPHAAMYLASE"/>
</dbReference>
<comment type="similarity">
    <text evidence="1 2">Belongs to the glycosyl hydrolase 13 family.</text>
</comment>
<dbReference type="GO" id="GO:0009313">
    <property type="term" value="P:oligosaccharide catabolic process"/>
    <property type="evidence" value="ECO:0007669"/>
    <property type="project" value="TreeGrafter"/>
</dbReference>
<keyword evidence="3" id="KW-0119">Carbohydrate metabolism</keyword>
<dbReference type="GO" id="GO:0043169">
    <property type="term" value="F:cation binding"/>
    <property type="evidence" value="ECO:0007669"/>
    <property type="project" value="InterPro"/>
</dbReference>
<comment type="caution">
    <text evidence="6">The sequence shown here is derived from an EMBL/GenBank/DDBJ whole genome shotgun (WGS) entry which is preliminary data.</text>
</comment>
<dbReference type="Proteomes" id="UP000823634">
    <property type="component" value="Unassembled WGS sequence"/>
</dbReference>
<dbReference type="SUPFAM" id="SSF51445">
    <property type="entry name" value="(Trans)glycosidases"/>
    <property type="match status" value="1"/>
</dbReference>
<dbReference type="EC" id="3.2.1.1" evidence="3"/>
<dbReference type="InterPro" id="IPR006047">
    <property type="entry name" value="GH13_cat_dom"/>
</dbReference>
<keyword evidence="3" id="KW-0378">Hydrolase</keyword>
<dbReference type="PANTHER" id="PTHR10357">
    <property type="entry name" value="ALPHA-AMYLASE FAMILY MEMBER"/>
    <property type="match status" value="1"/>
</dbReference>
<evidence type="ECO:0000256" key="2">
    <source>
        <dbReference type="RuleBase" id="RU003615"/>
    </source>
</evidence>
<feature type="domain" description="Glycosyl hydrolase family 13 catalytic" evidence="5">
    <location>
        <begin position="61"/>
        <end position="432"/>
    </location>
</feature>
<dbReference type="GO" id="GO:0004556">
    <property type="term" value="F:alpha-amylase activity"/>
    <property type="evidence" value="ECO:0007669"/>
    <property type="project" value="UniProtKB-UniRule"/>
</dbReference>
<dbReference type="PANTHER" id="PTHR10357:SF179">
    <property type="entry name" value="NEUTRAL AND BASIC AMINO ACID TRANSPORT PROTEIN RBAT"/>
    <property type="match status" value="1"/>
</dbReference>
<sequence>MKRRQIARGYLLAPMAICLFSCQGGGSTVDPALNPIGLEEGDGTYGIEGNVDNSLGSLTYEIFVRSFADSNGDGIGDFQGIADKADYLQSLGVGRVWLTPIHPSPSYHGYDVDDYYSVNPEFGTMEDFSSMLETLNEHGIEVIIDMVLNHSSSTNPWFEQSYQDYRNNNQDADSMGDWYMWADSNLGGAYYQHGSAYYLGEFSSSMPDFNWDSQGFRAEVADILGFWLDKGVAGFRLDAVRYYHEENVAKNIADLNYIASICKGIDPDCFIVGENWGNGTDYYDYYASGIDSYFNFNLSIAYSSGTTIVSTAKGLTTGDQFASTVALAERNVDSSGAGKHNSWFIANHDTDRASKSLTGGDAKAAANLIYLLPGTPFMYYGEEIELRGVRGNEGTDAMRRLPMVWGEGREAEECDFPDKDNSYLASSVDQVDVGAFDAMEEPLSTINHYRRLAEVRNSYPFIATASFEAIATKTRNFYAYRLQGDGEGEDIVVVANLDEVAAEVSLPEEYASWKIDNEVRASNLKARYDGSSLGLGGHSVAILRK</sequence>
<evidence type="ECO:0000313" key="6">
    <source>
        <dbReference type="EMBL" id="MBO8426616.1"/>
    </source>
</evidence>
<dbReference type="Gene3D" id="3.90.400.10">
    <property type="entry name" value="Oligo-1,6-glucosidase, Domain 2"/>
    <property type="match status" value="1"/>
</dbReference>
<accession>A0A9D9DHH0</accession>
<dbReference type="Gene3D" id="3.20.20.80">
    <property type="entry name" value="Glycosidases"/>
    <property type="match status" value="1"/>
</dbReference>
<dbReference type="InterPro" id="IPR045857">
    <property type="entry name" value="O16G_dom_2"/>
</dbReference>
<keyword evidence="3" id="KW-0326">Glycosidase</keyword>
<gene>
    <name evidence="6" type="ORF">IAC61_04780</name>
</gene>
<organism evidence="6 7">
    <name type="scientific">Candidatus Alloenteromonas pullistercoris</name>
    <dbReference type="NCBI Taxonomy" id="2840785"/>
    <lineage>
        <taxon>Bacteria</taxon>
        <taxon>Bacillati</taxon>
        <taxon>Bacillota</taxon>
        <taxon>Bacillota incertae sedis</taxon>
        <taxon>Candidatus Alloenteromonas</taxon>
    </lineage>
</organism>
<name>A0A9D9DHH0_9FIRM</name>
<evidence type="ECO:0000256" key="1">
    <source>
        <dbReference type="ARBA" id="ARBA00008061"/>
    </source>
</evidence>
<dbReference type="Pfam" id="PF00128">
    <property type="entry name" value="Alpha-amylase"/>
    <property type="match status" value="1"/>
</dbReference>
<reference evidence="6" key="2">
    <citation type="journal article" date="2021" name="PeerJ">
        <title>Extensive microbial diversity within the chicken gut microbiome revealed by metagenomics and culture.</title>
        <authorList>
            <person name="Gilroy R."/>
            <person name="Ravi A."/>
            <person name="Getino M."/>
            <person name="Pursley I."/>
            <person name="Horton D.L."/>
            <person name="Alikhan N.F."/>
            <person name="Baker D."/>
            <person name="Gharbi K."/>
            <person name="Hall N."/>
            <person name="Watson M."/>
            <person name="Adriaenssens E.M."/>
            <person name="Foster-Nyarko E."/>
            <person name="Jarju S."/>
            <person name="Secka A."/>
            <person name="Antonio M."/>
            <person name="Oren A."/>
            <person name="Chaudhuri R.R."/>
            <person name="La Ragione R."/>
            <person name="Hildebrand F."/>
            <person name="Pallen M.J."/>
        </authorList>
    </citation>
    <scope>NUCLEOTIDE SEQUENCE</scope>
    <source>
        <strain evidence="6">17113</strain>
    </source>
</reference>
<evidence type="ECO:0000313" key="7">
    <source>
        <dbReference type="Proteomes" id="UP000823634"/>
    </source>
</evidence>
<evidence type="ECO:0000259" key="5">
    <source>
        <dbReference type="SMART" id="SM00642"/>
    </source>
</evidence>
<dbReference type="AlphaFoldDB" id="A0A9D9DHH0"/>
<feature type="chain" id="PRO_5038745698" description="Alpha-amylase" evidence="4">
    <location>
        <begin position="27"/>
        <end position="545"/>
    </location>
</feature>
<dbReference type="InterPro" id="IPR006046">
    <property type="entry name" value="Alpha_amylase"/>
</dbReference>
<dbReference type="InterPro" id="IPR017853">
    <property type="entry name" value="GH"/>
</dbReference>
<dbReference type="EMBL" id="JADINA010000031">
    <property type="protein sequence ID" value="MBO8426616.1"/>
    <property type="molecule type" value="Genomic_DNA"/>
</dbReference>
<evidence type="ECO:0000256" key="3">
    <source>
        <dbReference type="RuleBase" id="RU361134"/>
    </source>
</evidence>
<evidence type="ECO:0000256" key="4">
    <source>
        <dbReference type="SAM" id="SignalP"/>
    </source>
</evidence>
<dbReference type="SMART" id="SM00642">
    <property type="entry name" value="Aamy"/>
    <property type="match status" value="1"/>
</dbReference>
<reference evidence="6" key="1">
    <citation type="submission" date="2020-10" db="EMBL/GenBank/DDBJ databases">
        <authorList>
            <person name="Gilroy R."/>
        </authorList>
    </citation>
    <scope>NUCLEOTIDE SEQUENCE</scope>
    <source>
        <strain evidence="6">17113</strain>
    </source>
</reference>
<protein>
    <recommendedName>
        <fullName evidence="3">Alpha-amylase</fullName>
        <ecNumber evidence="3">3.2.1.1</ecNumber>
    </recommendedName>
</protein>
<comment type="catalytic activity">
    <reaction evidence="3">
        <text>Endohydrolysis of (1-&gt;4)-alpha-D-glucosidic linkages in polysaccharides containing three or more (1-&gt;4)-alpha-linked D-glucose units.</text>
        <dbReference type="EC" id="3.2.1.1"/>
    </reaction>
</comment>
<proteinExistence type="inferred from homology"/>